<evidence type="ECO:0000313" key="16">
    <source>
        <dbReference type="EMBL" id="MFC3103364.1"/>
    </source>
</evidence>
<dbReference type="InterPro" id="IPR027417">
    <property type="entry name" value="P-loop_NTPase"/>
</dbReference>
<reference evidence="17" key="1">
    <citation type="journal article" date="2019" name="Int. J. Syst. Evol. Microbiol.">
        <title>The Global Catalogue of Microorganisms (GCM) 10K type strain sequencing project: providing services to taxonomists for standard genome sequencing and annotation.</title>
        <authorList>
            <consortium name="The Broad Institute Genomics Platform"/>
            <consortium name="The Broad Institute Genome Sequencing Center for Infectious Disease"/>
            <person name="Wu L."/>
            <person name="Ma J."/>
        </authorList>
    </citation>
    <scope>NUCLEOTIDE SEQUENCE [LARGE SCALE GENOMIC DNA]</scope>
    <source>
        <strain evidence="17">KCTC 52640</strain>
    </source>
</reference>
<feature type="region of interest" description="Disordered" evidence="13">
    <location>
        <begin position="609"/>
        <end position="642"/>
    </location>
</feature>
<comment type="similarity">
    <text evidence="1 11">Belongs to the helicase family. UvrD subfamily.</text>
</comment>
<protein>
    <recommendedName>
        <fullName evidence="11">ATP-dependent DNA helicase Rep</fullName>
        <ecNumber evidence="11">5.6.2.4</ecNumber>
    </recommendedName>
    <alternativeName>
        <fullName evidence="11">DNA 3'-5' helicase Rep</fullName>
    </alternativeName>
</protein>
<dbReference type="EMBL" id="JBHRSS010000003">
    <property type="protein sequence ID" value="MFC3103364.1"/>
    <property type="molecule type" value="Genomic_DNA"/>
</dbReference>
<dbReference type="Proteomes" id="UP001595462">
    <property type="component" value="Unassembled WGS sequence"/>
</dbReference>
<evidence type="ECO:0000256" key="1">
    <source>
        <dbReference type="ARBA" id="ARBA00009922"/>
    </source>
</evidence>
<evidence type="ECO:0000256" key="13">
    <source>
        <dbReference type="SAM" id="MobiDB-lite"/>
    </source>
</evidence>
<evidence type="ECO:0000256" key="12">
    <source>
        <dbReference type="PROSITE-ProRule" id="PRU00560"/>
    </source>
</evidence>
<dbReference type="RefSeq" id="WP_380687321.1">
    <property type="nucleotide sequence ID" value="NZ_JBHRSS010000003.1"/>
</dbReference>
<proteinExistence type="inferred from homology"/>
<dbReference type="Gene3D" id="1.10.10.160">
    <property type="match status" value="1"/>
</dbReference>
<keyword evidence="6 11" id="KW-0067">ATP-binding</keyword>
<dbReference type="PROSITE" id="PS51198">
    <property type="entry name" value="UVRD_HELICASE_ATP_BIND"/>
    <property type="match status" value="1"/>
</dbReference>
<evidence type="ECO:0000256" key="6">
    <source>
        <dbReference type="ARBA" id="ARBA00022840"/>
    </source>
</evidence>
<keyword evidence="17" id="KW-1185">Reference proteome</keyword>
<feature type="compositionally biased region" description="Basic and acidic residues" evidence="13">
    <location>
        <begin position="625"/>
        <end position="634"/>
    </location>
</feature>
<dbReference type="InterPro" id="IPR014016">
    <property type="entry name" value="UvrD-like_ATP-bd"/>
</dbReference>
<evidence type="ECO:0000256" key="9">
    <source>
        <dbReference type="ARBA" id="ARBA00034617"/>
    </source>
</evidence>
<dbReference type="Pfam" id="PF00580">
    <property type="entry name" value="UvrD-helicase"/>
    <property type="match status" value="1"/>
</dbReference>
<evidence type="ECO:0000313" key="17">
    <source>
        <dbReference type="Proteomes" id="UP001595462"/>
    </source>
</evidence>
<comment type="catalytic activity">
    <reaction evidence="9 11">
        <text>Couples ATP hydrolysis with the unwinding of duplex DNA by translocating in the 3'-5' direction.</text>
        <dbReference type="EC" id="5.6.2.4"/>
    </reaction>
</comment>
<keyword evidence="8 11" id="KW-0413">Isomerase</keyword>
<comment type="function">
    <text evidence="11">Rep helicase is a single-stranded DNA-dependent ATPase involved in DNA replication; it can initiate unwinding at a nick in the DNA. It binds to the single-stranded DNA and acts in a progressive fashion along the DNA in the 3' to 5' direction.</text>
</comment>
<feature type="domain" description="UvrD-like helicase ATP-binding" evidence="14">
    <location>
        <begin position="4"/>
        <end position="277"/>
    </location>
</feature>
<dbReference type="PANTHER" id="PTHR11070:SF64">
    <property type="entry name" value="ATP-DEPENDENT DNA HELICASE REP"/>
    <property type="match status" value="1"/>
</dbReference>
<dbReference type="InterPro" id="IPR000212">
    <property type="entry name" value="DNA_helicase_UvrD/REP"/>
</dbReference>
<name>A0ABV7ENA0_9GAMM</name>
<comment type="catalytic activity">
    <reaction evidence="10 11">
        <text>ATP + H2O = ADP + phosphate + H(+)</text>
        <dbReference type="Rhea" id="RHEA:13065"/>
        <dbReference type="ChEBI" id="CHEBI:15377"/>
        <dbReference type="ChEBI" id="CHEBI:15378"/>
        <dbReference type="ChEBI" id="CHEBI:30616"/>
        <dbReference type="ChEBI" id="CHEBI:43474"/>
        <dbReference type="ChEBI" id="CHEBI:456216"/>
        <dbReference type="EC" id="5.6.2.4"/>
    </reaction>
</comment>
<dbReference type="SUPFAM" id="SSF52540">
    <property type="entry name" value="P-loop containing nucleoside triphosphate hydrolases"/>
    <property type="match status" value="1"/>
</dbReference>
<dbReference type="InterPro" id="IPR005752">
    <property type="entry name" value="Helicase_Rep"/>
</dbReference>
<keyword evidence="2 11" id="KW-0235">DNA replication</keyword>
<evidence type="ECO:0000256" key="4">
    <source>
        <dbReference type="ARBA" id="ARBA00022801"/>
    </source>
</evidence>
<dbReference type="Pfam" id="PF13361">
    <property type="entry name" value="UvrD_C"/>
    <property type="match status" value="1"/>
</dbReference>
<evidence type="ECO:0000259" key="14">
    <source>
        <dbReference type="PROSITE" id="PS51198"/>
    </source>
</evidence>
<sequence length="669" mass="75121">MAQPKLNPQQESAVRYLDGPLLVLAGAGSGKTGVITRKIAYLIQRGYTGDRIAAVTFTNKAAREMKQRASKLVSREDARGLTVSTFHSLGLQMIRAEHQTLGYKSRFSIFDAEDGDKLLADLIGRDVEQRKIARFTISGWKSALIDPAQALASAEGADQPIARAYGEYQRRLKAYNAVDFDDLLSLPVQLLRDDPAARERWQNRFRYLLVDEYQDTNVAQYELLRLLAGGRAAFTVVGDDDQSIYAWRGARPGNIADLSRDFPHLKVIKLEQNYRSVGNVLSAANRLIQSNQRAYEKTLWSAMGQGDRIRILACADEAGEAERVVSEISAHRLRTGNKLGGYAVLYRGNFQSRAFEKAMRERNMAYRVSGGRSFFERSEIRDLAAYLRLLTNTDDDAAFLRVVNLPRRELGPATLETLAHYAGQRHRSLFDAARGIGLTGGINDRAGRRLEEFVDWAENLAALGESTPVRKLVTQLITDIGYRDWLRDTAANQRAGRKRLENVDEFLGWLGHVEENEDGTPRSLDDVVRRLSLMDFASQSEKDIENQVHLLTLHAAKGLEFDHVFLVGMEEGLLPHHACLDDEKIEEERRLLYVGITRARKTLALSYARQRRRGGENSDTTPSRFLEELPRDEIDWPQAGGKRDIKAEAEHGRGQLAALKAMLGSEPTP</sequence>
<dbReference type="InterPro" id="IPR013986">
    <property type="entry name" value="DExx_box_DNA_helicase_dom_sf"/>
</dbReference>
<evidence type="ECO:0000259" key="15">
    <source>
        <dbReference type="PROSITE" id="PS51217"/>
    </source>
</evidence>
<dbReference type="HAMAP" id="MF_01920">
    <property type="entry name" value="Helicase_Rep"/>
    <property type="match status" value="1"/>
</dbReference>
<evidence type="ECO:0000256" key="10">
    <source>
        <dbReference type="ARBA" id="ARBA00048988"/>
    </source>
</evidence>
<feature type="domain" description="UvrD-like helicase C-terminal" evidence="15">
    <location>
        <begin position="278"/>
        <end position="558"/>
    </location>
</feature>
<comment type="subunit">
    <text evidence="11">Homodimer.</text>
</comment>
<dbReference type="Gene3D" id="3.40.50.300">
    <property type="entry name" value="P-loop containing nucleotide triphosphate hydrolases"/>
    <property type="match status" value="2"/>
</dbReference>
<gene>
    <name evidence="11" type="primary">rep</name>
    <name evidence="16" type="ORF">ACFOSU_05600</name>
</gene>
<accession>A0ABV7ENA0</accession>
<keyword evidence="4 11" id="KW-0378">Hydrolase</keyword>
<comment type="caution">
    <text evidence="16">The sequence shown here is derived from an EMBL/GenBank/DDBJ whole genome shotgun (WGS) entry which is preliminary data.</text>
</comment>
<evidence type="ECO:0000256" key="11">
    <source>
        <dbReference type="HAMAP-Rule" id="MF_01920"/>
    </source>
</evidence>
<evidence type="ECO:0000256" key="3">
    <source>
        <dbReference type="ARBA" id="ARBA00022741"/>
    </source>
</evidence>
<evidence type="ECO:0000256" key="5">
    <source>
        <dbReference type="ARBA" id="ARBA00022806"/>
    </source>
</evidence>
<keyword evidence="7 11" id="KW-0238">DNA-binding</keyword>
<dbReference type="CDD" id="cd17932">
    <property type="entry name" value="DEXQc_UvrD"/>
    <property type="match status" value="1"/>
</dbReference>
<organism evidence="16 17">
    <name type="scientific">Salinisphaera aquimarina</name>
    <dbReference type="NCBI Taxonomy" id="2094031"/>
    <lineage>
        <taxon>Bacteria</taxon>
        <taxon>Pseudomonadati</taxon>
        <taxon>Pseudomonadota</taxon>
        <taxon>Gammaproteobacteria</taxon>
        <taxon>Salinisphaerales</taxon>
        <taxon>Salinisphaeraceae</taxon>
        <taxon>Salinisphaera</taxon>
    </lineage>
</organism>
<keyword evidence="5 11" id="KW-0347">Helicase</keyword>
<keyword evidence="3 11" id="KW-0547">Nucleotide-binding</keyword>
<dbReference type="EC" id="5.6.2.4" evidence="11"/>
<dbReference type="CDD" id="cd18807">
    <property type="entry name" value="SF1_C_UvrD"/>
    <property type="match status" value="1"/>
</dbReference>
<evidence type="ECO:0000256" key="2">
    <source>
        <dbReference type="ARBA" id="ARBA00022705"/>
    </source>
</evidence>
<feature type="binding site" evidence="12">
    <location>
        <begin position="25"/>
        <end position="32"/>
    </location>
    <ligand>
        <name>ATP</name>
        <dbReference type="ChEBI" id="CHEBI:30616"/>
    </ligand>
</feature>
<evidence type="ECO:0000256" key="7">
    <source>
        <dbReference type="ARBA" id="ARBA00023125"/>
    </source>
</evidence>
<evidence type="ECO:0000256" key="8">
    <source>
        <dbReference type="ARBA" id="ARBA00023235"/>
    </source>
</evidence>
<dbReference type="InterPro" id="IPR014017">
    <property type="entry name" value="DNA_helicase_UvrD-like_C"/>
</dbReference>
<dbReference type="Gene3D" id="1.10.486.10">
    <property type="entry name" value="PCRA, domain 4"/>
    <property type="match status" value="1"/>
</dbReference>
<dbReference type="PANTHER" id="PTHR11070">
    <property type="entry name" value="UVRD / RECB / PCRA DNA HELICASE FAMILY MEMBER"/>
    <property type="match status" value="1"/>
</dbReference>
<feature type="binding site" evidence="11">
    <location>
        <position position="275"/>
    </location>
    <ligand>
        <name>ATP</name>
        <dbReference type="ChEBI" id="CHEBI:30616"/>
    </ligand>
</feature>
<dbReference type="PROSITE" id="PS51217">
    <property type="entry name" value="UVRD_HELICASE_CTER"/>
    <property type="match status" value="1"/>
</dbReference>